<dbReference type="EMBL" id="BTSX01000005">
    <property type="protein sequence ID" value="GMS97939.1"/>
    <property type="molecule type" value="Genomic_DNA"/>
</dbReference>
<feature type="non-terminal residue" evidence="3">
    <location>
        <position position="1"/>
    </location>
</feature>
<gene>
    <name evidence="3" type="ORF">PENTCL1PPCAC_20114</name>
</gene>
<keyword evidence="1" id="KW-0175">Coiled coil</keyword>
<name>A0AAV5TUL6_9BILA</name>
<dbReference type="AlphaFoldDB" id="A0AAV5TUL6"/>
<evidence type="ECO:0008006" key="5">
    <source>
        <dbReference type="Google" id="ProtNLM"/>
    </source>
</evidence>
<evidence type="ECO:0000313" key="4">
    <source>
        <dbReference type="Proteomes" id="UP001432027"/>
    </source>
</evidence>
<accession>A0AAV5TUL6</accession>
<evidence type="ECO:0000256" key="1">
    <source>
        <dbReference type="SAM" id="Coils"/>
    </source>
</evidence>
<feature type="region of interest" description="Disordered" evidence="2">
    <location>
        <begin position="241"/>
        <end position="267"/>
    </location>
</feature>
<feature type="compositionally biased region" description="Polar residues" evidence="2">
    <location>
        <begin position="29"/>
        <end position="40"/>
    </location>
</feature>
<proteinExistence type="predicted"/>
<dbReference type="Proteomes" id="UP001432027">
    <property type="component" value="Unassembled WGS sequence"/>
</dbReference>
<feature type="region of interest" description="Disordered" evidence="2">
    <location>
        <begin position="1"/>
        <end position="64"/>
    </location>
</feature>
<evidence type="ECO:0000313" key="3">
    <source>
        <dbReference type="EMBL" id="GMS97939.1"/>
    </source>
</evidence>
<protein>
    <recommendedName>
        <fullName evidence="5">HMG box domain-containing protein</fullName>
    </recommendedName>
</protein>
<evidence type="ECO:0000256" key="2">
    <source>
        <dbReference type="SAM" id="MobiDB-lite"/>
    </source>
</evidence>
<organism evidence="3 4">
    <name type="scientific">Pristionchus entomophagus</name>
    <dbReference type="NCBI Taxonomy" id="358040"/>
    <lineage>
        <taxon>Eukaryota</taxon>
        <taxon>Metazoa</taxon>
        <taxon>Ecdysozoa</taxon>
        <taxon>Nematoda</taxon>
        <taxon>Chromadorea</taxon>
        <taxon>Rhabditida</taxon>
        <taxon>Rhabditina</taxon>
        <taxon>Diplogasteromorpha</taxon>
        <taxon>Diplogasteroidea</taxon>
        <taxon>Neodiplogasteridae</taxon>
        <taxon>Pristionchus</taxon>
    </lineage>
</organism>
<sequence>VLQMSSKKSSNHKRKHSTSSSNSDDEELNQTTTSKFSTPSPLKVSKRESTSSDESEDDSVQIKTKATLISPLEAMKHLELIKEKNGNKDPSMKQAIASYCAEAEGDSKELNASLTKYLNLAIQPTKLPFNTASLMMKEFLTGISALKFVPGFPHKPKNLLFCYAAANDIESGLTMLKEAAERMRTDEKGRAKAEKEAEKQRVAYMESMQEFLEKHEEELSEVQKKSVKMTIQRIDKTMHPEKYIREKKEPKTPKTPGSGKRKKKEPMSAFEHYLSLMAESYIDVEPEKRLRKLQKKFDKLEPSVREVYEKLALRD</sequence>
<feature type="coiled-coil region" evidence="1">
    <location>
        <begin position="176"/>
        <end position="232"/>
    </location>
</feature>
<reference evidence="3" key="1">
    <citation type="submission" date="2023-10" db="EMBL/GenBank/DDBJ databases">
        <title>Genome assembly of Pristionchus species.</title>
        <authorList>
            <person name="Yoshida K."/>
            <person name="Sommer R.J."/>
        </authorList>
    </citation>
    <scope>NUCLEOTIDE SEQUENCE</scope>
    <source>
        <strain evidence="3">RS0144</strain>
    </source>
</reference>
<comment type="caution">
    <text evidence="3">The sequence shown here is derived from an EMBL/GenBank/DDBJ whole genome shotgun (WGS) entry which is preliminary data.</text>
</comment>
<feature type="compositionally biased region" description="Basic and acidic residues" evidence="2">
    <location>
        <begin position="241"/>
        <end position="252"/>
    </location>
</feature>
<keyword evidence="4" id="KW-1185">Reference proteome</keyword>